<name>A0A1B7KU43_PARTM</name>
<dbReference type="AlphaFoldDB" id="A0A1B7KU43"/>
<comment type="caution">
    <text evidence="1">The sequence shown here is derived from an EMBL/GenBank/DDBJ whole genome shotgun (WGS) entry which is preliminary data.</text>
</comment>
<sequence>MDLEWIVNDFPSHRRRNIRFLCGKKESSSANLHYLVNNNVLPTFVEGLPALRQILVTFDLPISRKILNGQIDDFFSGFLFLHA</sequence>
<organism evidence="1 2">
    <name type="scientific">Parageobacillus thermoglucosidasius</name>
    <name type="common">Geobacillus thermoglucosidasius</name>
    <dbReference type="NCBI Taxonomy" id="1426"/>
    <lineage>
        <taxon>Bacteria</taxon>
        <taxon>Bacillati</taxon>
        <taxon>Bacillota</taxon>
        <taxon>Bacilli</taxon>
        <taxon>Bacillales</taxon>
        <taxon>Anoxybacillaceae</taxon>
        <taxon>Parageobacillus</taxon>
    </lineage>
</organism>
<gene>
    <name evidence="1" type="ORF">A7K69_06435</name>
</gene>
<dbReference type="Proteomes" id="UP000078290">
    <property type="component" value="Unassembled WGS sequence"/>
</dbReference>
<protein>
    <submittedName>
        <fullName evidence="1">Uncharacterized protein</fullName>
    </submittedName>
</protein>
<dbReference type="EMBL" id="LXMA01000012">
    <property type="protein sequence ID" value="OAT73606.1"/>
    <property type="molecule type" value="Genomic_DNA"/>
</dbReference>
<evidence type="ECO:0000313" key="1">
    <source>
        <dbReference type="EMBL" id="OAT73606.1"/>
    </source>
</evidence>
<evidence type="ECO:0000313" key="2">
    <source>
        <dbReference type="Proteomes" id="UP000078290"/>
    </source>
</evidence>
<accession>A0A1B7KU43</accession>
<reference evidence="2" key="1">
    <citation type="submission" date="2016-05" db="EMBL/GenBank/DDBJ databases">
        <authorList>
            <person name="Wang W."/>
            <person name="Zhu L."/>
        </authorList>
    </citation>
    <scope>NUCLEOTIDE SEQUENCE [LARGE SCALE GENOMIC DNA]</scope>
    <source>
        <strain evidence="2">W-2</strain>
    </source>
</reference>
<proteinExistence type="predicted"/>